<evidence type="ECO:0000259" key="1">
    <source>
        <dbReference type="PROSITE" id="PS51736"/>
    </source>
</evidence>
<dbReference type="STRING" id="1641875.XM53_09000"/>
<dbReference type="InterPro" id="IPR036162">
    <property type="entry name" value="Resolvase-like_N_sf"/>
</dbReference>
<dbReference type="InterPro" id="IPR006119">
    <property type="entry name" value="Resolv_N"/>
</dbReference>
<dbReference type="Pfam" id="PF07508">
    <property type="entry name" value="Recombinase"/>
    <property type="match status" value="1"/>
</dbReference>
<sequence length="546" mass="60585">MKKIRCAVYTRKSSEDGLEQEFNSLHAQRDACSAYIASQKHEGWVVLPDAYDDGGLSGGSLERPALQRLMEHVREGRVDQIVVYKIDRLTRSLADFAKIVDVLDDAGASFVSVTQSFNTATSMGRLTLNMLLSFAQFEREVTAERIRDKIAASKRKGLWMGEQVPMGYDPDGRTLKINEAEAATIRTLYDLYERLGTVRAVKDKADRLGFRSRRRTTTSGQVTGGNPIDRGHIHHILTNPIYAGRIRHRDKVFEGAHPAIVEPASWDKVQLRLQAGAARSRRSSTANRKSRLCGKLFDDTGDRLTPSHSKTRKGVRLRYYISHRLVAQAGEAHSDAWRLPAEDLESKVAKLVQMMLAEHGFSTKLVRGASADAIGRQAATLAAHAAGADPATLLGLVGRIDIMPGQLDLRLGAGTLAELLGIDPDDLDRTNLDRSFPFQLRKRGVETKIVLNDAPTGTDDTLIRNIAKAHAWFERIKEGETVSEIAANEATSKRRIQQLVGLAFLAPDIVRDTLEGRQPLGFTSEWCLRHDLPSDWAEQRQLLATL</sequence>
<dbReference type="EMBL" id="LAXJ01000008">
    <property type="protein sequence ID" value="KRS12717.1"/>
    <property type="molecule type" value="Genomic_DNA"/>
</dbReference>
<keyword evidence="4" id="KW-1185">Reference proteome</keyword>
<dbReference type="PANTHER" id="PTHR30461:SF23">
    <property type="entry name" value="DNA RECOMBINASE-RELATED"/>
    <property type="match status" value="1"/>
</dbReference>
<evidence type="ECO:0000259" key="2">
    <source>
        <dbReference type="PROSITE" id="PS51737"/>
    </source>
</evidence>
<feature type="domain" description="Recombinase" evidence="2">
    <location>
        <begin position="165"/>
        <end position="279"/>
    </location>
</feature>
<dbReference type="PANTHER" id="PTHR30461">
    <property type="entry name" value="DNA-INVERTASE FROM LAMBDOID PROPHAGE"/>
    <property type="match status" value="1"/>
</dbReference>
<dbReference type="InterPro" id="IPR038109">
    <property type="entry name" value="DNA_bind_recomb_sf"/>
</dbReference>
<dbReference type="AlphaFoldDB" id="A0A0T5NUX3"/>
<dbReference type="Proteomes" id="UP000051295">
    <property type="component" value="Unassembled WGS sequence"/>
</dbReference>
<dbReference type="SUPFAM" id="SSF53041">
    <property type="entry name" value="Resolvase-like"/>
    <property type="match status" value="1"/>
</dbReference>
<dbReference type="PROSITE" id="PS51737">
    <property type="entry name" value="RECOMBINASE_DNA_BIND"/>
    <property type="match status" value="1"/>
</dbReference>
<comment type="caution">
    <text evidence="3">The sequence shown here is derived from an EMBL/GenBank/DDBJ whole genome shotgun (WGS) entry which is preliminary data.</text>
</comment>
<dbReference type="InterPro" id="IPR050639">
    <property type="entry name" value="SSR_resolvase"/>
</dbReference>
<dbReference type="SMART" id="SM00857">
    <property type="entry name" value="Resolvase"/>
    <property type="match status" value="1"/>
</dbReference>
<accession>A0A0T5NUX3</accession>
<name>A0A0T5NUX3_9RHOB</name>
<dbReference type="GO" id="GO:0000150">
    <property type="term" value="F:DNA strand exchange activity"/>
    <property type="evidence" value="ECO:0007669"/>
    <property type="project" value="InterPro"/>
</dbReference>
<dbReference type="PROSITE" id="PS51736">
    <property type="entry name" value="RECOMBINASES_3"/>
    <property type="match status" value="1"/>
</dbReference>
<organism evidence="3 4">
    <name type="scientific">Roseovarius atlanticus</name>
    <dbReference type="NCBI Taxonomy" id="1641875"/>
    <lineage>
        <taxon>Bacteria</taxon>
        <taxon>Pseudomonadati</taxon>
        <taxon>Pseudomonadota</taxon>
        <taxon>Alphaproteobacteria</taxon>
        <taxon>Rhodobacterales</taxon>
        <taxon>Roseobacteraceae</taxon>
        <taxon>Roseovarius</taxon>
    </lineage>
</organism>
<dbReference type="PATRIC" id="fig|1641875.4.peg.4210"/>
<dbReference type="OrthoDB" id="7277848at2"/>
<protein>
    <submittedName>
        <fullName evidence="3">Resolvase</fullName>
    </submittedName>
</protein>
<dbReference type="Pfam" id="PF00239">
    <property type="entry name" value="Resolvase"/>
    <property type="match status" value="1"/>
</dbReference>
<reference evidence="3 4" key="1">
    <citation type="submission" date="2015-04" db="EMBL/GenBank/DDBJ databases">
        <title>The draft genome sequence of Roseovarius sp.R12b.</title>
        <authorList>
            <person name="Li G."/>
            <person name="Lai Q."/>
            <person name="Shao Z."/>
            <person name="Yan P."/>
        </authorList>
    </citation>
    <scope>NUCLEOTIDE SEQUENCE [LARGE SCALE GENOMIC DNA]</scope>
    <source>
        <strain evidence="3 4">R12B</strain>
    </source>
</reference>
<dbReference type="Gene3D" id="3.40.50.1390">
    <property type="entry name" value="Resolvase, N-terminal catalytic domain"/>
    <property type="match status" value="1"/>
</dbReference>
<dbReference type="Gene3D" id="3.90.1750.20">
    <property type="entry name" value="Putative Large Serine Recombinase, Chain B, Domain 2"/>
    <property type="match status" value="1"/>
</dbReference>
<dbReference type="GO" id="GO:0003677">
    <property type="term" value="F:DNA binding"/>
    <property type="evidence" value="ECO:0007669"/>
    <property type="project" value="InterPro"/>
</dbReference>
<gene>
    <name evidence="3" type="ORF">XM53_09000</name>
</gene>
<dbReference type="InterPro" id="IPR011109">
    <property type="entry name" value="DNA_bind_recombinase_dom"/>
</dbReference>
<feature type="domain" description="Resolvase/invertase-type recombinase catalytic" evidence="1">
    <location>
        <begin position="5"/>
        <end position="157"/>
    </location>
</feature>
<evidence type="ECO:0000313" key="4">
    <source>
        <dbReference type="Proteomes" id="UP000051295"/>
    </source>
</evidence>
<dbReference type="RefSeq" id="WP_057792494.1">
    <property type="nucleotide sequence ID" value="NZ_LAXJ01000008.1"/>
</dbReference>
<evidence type="ECO:0000313" key="3">
    <source>
        <dbReference type="EMBL" id="KRS12717.1"/>
    </source>
</evidence>
<dbReference type="CDD" id="cd03768">
    <property type="entry name" value="SR_ResInv"/>
    <property type="match status" value="1"/>
</dbReference>
<proteinExistence type="predicted"/>